<dbReference type="GO" id="GO:0005737">
    <property type="term" value="C:cytoplasm"/>
    <property type="evidence" value="ECO:0007669"/>
    <property type="project" value="UniProtKB-SubCell"/>
</dbReference>
<dbReference type="Proteomes" id="UP000237350">
    <property type="component" value="Unassembled WGS sequence"/>
</dbReference>
<protein>
    <recommendedName>
        <fullName evidence="3 5">Regulatory protein RecX</fullName>
    </recommendedName>
</protein>
<dbReference type="Pfam" id="PF02631">
    <property type="entry name" value="RecX_HTH2"/>
    <property type="match status" value="1"/>
</dbReference>
<dbReference type="InterPro" id="IPR053924">
    <property type="entry name" value="RecX_HTH_2nd"/>
</dbReference>
<evidence type="ECO:0000313" key="9">
    <source>
        <dbReference type="Proteomes" id="UP000237350"/>
    </source>
</evidence>
<evidence type="ECO:0000256" key="1">
    <source>
        <dbReference type="ARBA" id="ARBA00004496"/>
    </source>
</evidence>
<evidence type="ECO:0000313" key="8">
    <source>
        <dbReference type="EMBL" id="POR00968.1"/>
    </source>
</evidence>
<reference evidence="9" key="1">
    <citation type="submission" date="2015-12" db="EMBL/GenBank/DDBJ databases">
        <authorList>
            <person name="Lodha T.D."/>
            <person name="Chintalapati S."/>
            <person name="Chintalapati V.R."/>
            <person name="Sravanthi T."/>
        </authorList>
    </citation>
    <scope>NUCLEOTIDE SEQUENCE [LARGE SCALE GENOMIC DNA]</scope>
    <source>
        <strain evidence="9">JC133</strain>
    </source>
</reference>
<keyword evidence="9" id="KW-1185">Reference proteome</keyword>
<sequence>MLPEESFTGAGRGQSRLIRFDIAREVLSRVDPLEEGALVTIGFLQDLVRASGFLFAPALALDFLARRDHSQAELRRKLLARGFSREAVEETLRHVRDASWQSDLRFARSWIRSRMSGRGTSRNALLAGLASRGVDRKTASRALEEHEEEDPGCFERSLQMIYDRLAGQKRETIIRKLLGKGFEVVEINKIVR</sequence>
<dbReference type="InterPro" id="IPR036388">
    <property type="entry name" value="WH-like_DNA-bd_sf"/>
</dbReference>
<evidence type="ECO:0000259" key="6">
    <source>
        <dbReference type="Pfam" id="PF02631"/>
    </source>
</evidence>
<dbReference type="RefSeq" id="WP_103680399.1">
    <property type="nucleotide sequence ID" value="NZ_LPWH01000070.1"/>
</dbReference>
<dbReference type="InterPro" id="IPR053926">
    <property type="entry name" value="RecX_HTH_1st"/>
</dbReference>
<keyword evidence="4 5" id="KW-0963">Cytoplasm</keyword>
<dbReference type="InterPro" id="IPR003783">
    <property type="entry name" value="Regulatory_RecX"/>
</dbReference>
<evidence type="ECO:0000256" key="3">
    <source>
        <dbReference type="ARBA" id="ARBA00018111"/>
    </source>
</evidence>
<comment type="function">
    <text evidence="5">Modulates RecA activity.</text>
</comment>
<comment type="subcellular location">
    <subcellularLocation>
        <location evidence="1 5">Cytoplasm</location>
    </subcellularLocation>
</comment>
<comment type="similarity">
    <text evidence="2 5">Belongs to the RecX family.</text>
</comment>
<dbReference type="GO" id="GO:0006282">
    <property type="term" value="P:regulation of DNA repair"/>
    <property type="evidence" value="ECO:0007669"/>
    <property type="project" value="UniProtKB-UniRule"/>
</dbReference>
<feature type="domain" description="RecX first three-helical" evidence="7">
    <location>
        <begin position="59"/>
        <end position="92"/>
    </location>
</feature>
<evidence type="ECO:0000256" key="5">
    <source>
        <dbReference type="HAMAP-Rule" id="MF_01114"/>
    </source>
</evidence>
<name>A0A2S4JN62_9SPIO</name>
<dbReference type="Pfam" id="PF21982">
    <property type="entry name" value="RecX_HTH1"/>
    <property type="match status" value="1"/>
</dbReference>
<evidence type="ECO:0000256" key="2">
    <source>
        <dbReference type="ARBA" id="ARBA00009695"/>
    </source>
</evidence>
<dbReference type="OrthoDB" id="368871at2"/>
<accession>A0A2S4JN62</accession>
<dbReference type="EMBL" id="LPWH01000070">
    <property type="protein sequence ID" value="POR00968.1"/>
    <property type="molecule type" value="Genomic_DNA"/>
</dbReference>
<organism evidence="8 9">
    <name type="scientific">Alkalispirochaeta sphaeroplastigenens</name>
    <dbReference type="NCBI Taxonomy" id="1187066"/>
    <lineage>
        <taxon>Bacteria</taxon>
        <taxon>Pseudomonadati</taxon>
        <taxon>Spirochaetota</taxon>
        <taxon>Spirochaetia</taxon>
        <taxon>Spirochaetales</taxon>
        <taxon>Spirochaetaceae</taxon>
        <taxon>Alkalispirochaeta</taxon>
    </lineage>
</organism>
<proteinExistence type="inferred from homology"/>
<comment type="caution">
    <text evidence="8">The sequence shown here is derived from an EMBL/GenBank/DDBJ whole genome shotgun (WGS) entry which is preliminary data.</text>
</comment>
<evidence type="ECO:0000256" key="4">
    <source>
        <dbReference type="ARBA" id="ARBA00022490"/>
    </source>
</evidence>
<feature type="domain" description="RecX second three-helical" evidence="6">
    <location>
        <begin position="102"/>
        <end position="143"/>
    </location>
</feature>
<dbReference type="PANTHER" id="PTHR33602:SF1">
    <property type="entry name" value="REGULATORY PROTEIN RECX FAMILY PROTEIN"/>
    <property type="match status" value="1"/>
</dbReference>
<gene>
    <name evidence="5" type="primary">recX</name>
    <name evidence="8" type="ORF">AU468_08845</name>
</gene>
<dbReference type="PANTHER" id="PTHR33602">
    <property type="entry name" value="REGULATORY PROTEIN RECX FAMILY PROTEIN"/>
    <property type="match status" value="1"/>
</dbReference>
<dbReference type="HAMAP" id="MF_01114">
    <property type="entry name" value="RecX"/>
    <property type="match status" value="1"/>
</dbReference>
<dbReference type="AlphaFoldDB" id="A0A2S4JN62"/>
<evidence type="ECO:0000259" key="7">
    <source>
        <dbReference type="Pfam" id="PF21982"/>
    </source>
</evidence>
<dbReference type="Gene3D" id="1.10.10.10">
    <property type="entry name" value="Winged helix-like DNA-binding domain superfamily/Winged helix DNA-binding domain"/>
    <property type="match status" value="2"/>
</dbReference>